<gene>
    <name evidence="1" type="ORF">PVAND_015642</name>
</gene>
<comment type="caution">
    <text evidence="1">The sequence shown here is derived from an EMBL/GenBank/DDBJ whole genome shotgun (WGS) entry which is preliminary data.</text>
</comment>
<name>A0A9J6BDQ0_POLVA</name>
<accession>A0A9J6BDQ0</accession>
<evidence type="ECO:0000313" key="2">
    <source>
        <dbReference type="Proteomes" id="UP001107558"/>
    </source>
</evidence>
<dbReference type="AlphaFoldDB" id="A0A9J6BDQ0"/>
<proteinExistence type="predicted"/>
<dbReference type="EMBL" id="JADBJN010000004">
    <property type="protein sequence ID" value="KAG5667670.1"/>
    <property type="molecule type" value="Genomic_DNA"/>
</dbReference>
<dbReference type="SUPFAM" id="SSF52058">
    <property type="entry name" value="L domain-like"/>
    <property type="match status" value="1"/>
</dbReference>
<keyword evidence="2" id="KW-1185">Reference proteome</keyword>
<sequence length="217" mass="25741">MKIYGYKIKNLTIACEISNFTTKILPLLTNLEKLEFHEEISFDNSRTEELSIKLKKLTISCILDLNKLHIFDIEEFEINFVYFNEEKNVVEFLQKHKNIKKFKTVDHGDKLDLKNLLKNLKLERLSIYLPYIEGKITANFLKSQKLLKELTIYRASIETFNVICRNLENLEKLKIDILDDTTEKDFRKFSKLKKLKILTLVQIKMTFLNCQKLSLKI</sequence>
<dbReference type="Proteomes" id="UP001107558">
    <property type="component" value="Chromosome 4"/>
</dbReference>
<reference evidence="1" key="1">
    <citation type="submission" date="2021-03" db="EMBL/GenBank/DDBJ databases">
        <title>Chromosome level genome of the anhydrobiotic midge Polypedilum vanderplanki.</title>
        <authorList>
            <person name="Yoshida Y."/>
            <person name="Kikawada T."/>
            <person name="Gusev O."/>
        </authorList>
    </citation>
    <scope>NUCLEOTIDE SEQUENCE</scope>
    <source>
        <strain evidence="1">NIAS01</strain>
        <tissue evidence="1">Whole body or cell culture</tissue>
    </source>
</reference>
<evidence type="ECO:0000313" key="1">
    <source>
        <dbReference type="EMBL" id="KAG5667670.1"/>
    </source>
</evidence>
<organism evidence="1 2">
    <name type="scientific">Polypedilum vanderplanki</name>
    <name type="common">Sleeping chironomid midge</name>
    <dbReference type="NCBI Taxonomy" id="319348"/>
    <lineage>
        <taxon>Eukaryota</taxon>
        <taxon>Metazoa</taxon>
        <taxon>Ecdysozoa</taxon>
        <taxon>Arthropoda</taxon>
        <taxon>Hexapoda</taxon>
        <taxon>Insecta</taxon>
        <taxon>Pterygota</taxon>
        <taxon>Neoptera</taxon>
        <taxon>Endopterygota</taxon>
        <taxon>Diptera</taxon>
        <taxon>Nematocera</taxon>
        <taxon>Chironomoidea</taxon>
        <taxon>Chironomidae</taxon>
        <taxon>Chironominae</taxon>
        <taxon>Polypedilum</taxon>
        <taxon>Polypedilum</taxon>
    </lineage>
</organism>
<protein>
    <submittedName>
        <fullName evidence="1">Uncharacterized protein</fullName>
    </submittedName>
</protein>